<gene>
    <name evidence="1" type="ORF">GPA10_12225</name>
</gene>
<sequence>MHDVLERVEGARAFEECQRLRLTVEQVCARARVMRTRAEEMRVRTREMRGAAAARRERQ</sequence>
<keyword evidence="2" id="KW-1185">Reference proteome</keyword>
<proteinExistence type="predicted"/>
<evidence type="ECO:0000313" key="2">
    <source>
        <dbReference type="Proteomes" id="UP000483802"/>
    </source>
</evidence>
<evidence type="ECO:0000313" key="1">
    <source>
        <dbReference type="EMBL" id="MVO85498.1"/>
    </source>
</evidence>
<reference evidence="1 2" key="1">
    <citation type="submission" date="2019-11" db="EMBL/GenBank/DDBJ databases">
        <title>Streptomyces typhae sp. nov., a novel endophytic actinomycete isolated from the root of cattail pollen (Typha angustifolia L.).</title>
        <authorList>
            <person name="Peng C."/>
        </authorList>
    </citation>
    <scope>NUCLEOTIDE SEQUENCE [LARGE SCALE GENOMIC DNA]</scope>
    <source>
        <strain evidence="2">p1417</strain>
    </source>
</reference>
<dbReference type="AlphaFoldDB" id="A0A6L6WVJ6"/>
<dbReference type="RefSeq" id="WP_157165507.1">
    <property type="nucleotide sequence ID" value="NZ_WPNZ01000005.1"/>
</dbReference>
<dbReference type="Proteomes" id="UP000483802">
    <property type="component" value="Unassembled WGS sequence"/>
</dbReference>
<protein>
    <submittedName>
        <fullName evidence="1">Uncharacterized protein</fullName>
    </submittedName>
</protein>
<accession>A0A6L6WVJ6</accession>
<organism evidence="1 2">
    <name type="scientific">Streptomyces typhae</name>
    <dbReference type="NCBI Taxonomy" id="2681492"/>
    <lineage>
        <taxon>Bacteria</taxon>
        <taxon>Bacillati</taxon>
        <taxon>Actinomycetota</taxon>
        <taxon>Actinomycetes</taxon>
        <taxon>Kitasatosporales</taxon>
        <taxon>Streptomycetaceae</taxon>
        <taxon>Streptomyces</taxon>
    </lineage>
</organism>
<comment type="caution">
    <text evidence="1">The sequence shown here is derived from an EMBL/GenBank/DDBJ whole genome shotgun (WGS) entry which is preliminary data.</text>
</comment>
<name>A0A6L6WVJ6_9ACTN</name>
<dbReference type="EMBL" id="WPNZ01000005">
    <property type="protein sequence ID" value="MVO85498.1"/>
    <property type="molecule type" value="Genomic_DNA"/>
</dbReference>